<sequence>MLNALIAIAFFILVWLAGTFAQYRYWKRVRVLIHERARDHEGYLGTGMCKVSFSRKAFVMILTDHDGVINGCYELKGLSLKPEFSEMSEMLGLNIETALDHLANESYHDAFAQAIRVIDRSMTVPAA</sequence>
<name>A0A5K1ITC4_9ACTN</name>
<accession>A0A5K1ITC4</accession>
<keyword evidence="2" id="KW-1185">Reference proteome</keyword>
<dbReference type="EMBL" id="CABWIE010000010">
    <property type="protein sequence ID" value="VWL91755.1"/>
    <property type="molecule type" value="Genomic_DNA"/>
</dbReference>
<organism evidence="1 2">
    <name type="scientific">Collinsella aerofaciens</name>
    <dbReference type="NCBI Taxonomy" id="74426"/>
    <lineage>
        <taxon>Bacteria</taxon>
        <taxon>Bacillati</taxon>
        <taxon>Actinomycetota</taxon>
        <taxon>Coriobacteriia</taxon>
        <taxon>Coriobacteriales</taxon>
        <taxon>Coriobacteriaceae</taxon>
        <taxon>Collinsella</taxon>
    </lineage>
</organism>
<dbReference type="RefSeq" id="WP_152076181.1">
    <property type="nucleotide sequence ID" value="NZ_CAAKNU010000066.1"/>
</dbReference>
<protein>
    <submittedName>
        <fullName evidence="1">Glucitol operon activator protein (GutM)</fullName>
    </submittedName>
</protein>
<dbReference type="AlphaFoldDB" id="A0A5K1ITC4"/>
<proteinExistence type="predicted"/>
<dbReference type="InterPro" id="IPR009693">
    <property type="entry name" value="Glucitol_operon_activator"/>
</dbReference>
<reference evidence="1 2" key="1">
    <citation type="submission" date="2019-10" db="EMBL/GenBank/DDBJ databases">
        <authorList>
            <person name="Wolf R A."/>
        </authorList>
    </citation>
    <scope>NUCLEOTIDE SEQUENCE [LARGE SCALE GENOMIC DNA]</scope>
    <source>
        <strain evidence="1">Collinsella_aerofaciens_MC2</strain>
    </source>
</reference>
<dbReference type="Proteomes" id="UP000361836">
    <property type="component" value="Unassembled WGS sequence"/>
</dbReference>
<evidence type="ECO:0000313" key="2">
    <source>
        <dbReference type="Proteomes" id="UP000361836"/>
    </source>
</evidence>
<gene>
    <name evidence="1" type="ORF">KCJAJFAP_02023</name>
</gene>
<evidence type="ECO:0000313" key="1">
    <source>
        <dbReference type="EMBL" id="VWL91755.1"/>
    </source>
</evidence>
<dbReference type="Pfam" id="PF06923">
    <property type="entry name" value="GutM"/>
    <property type="match status" value="1"/>
</dbReference>